<proteinExistence type="predicted"/>
<name>A0AB39I6V9_9PSED</name>
<evidence type="ECO:0000259" key="1">
    <source>
        <dbReference type="Pfam" id="PF06568"/>
    </source>
</evidence>
<accession>A0AB39I6V9</accession>
<sequence>MKGQVLVHPHAAYSGFSHLVHGVVQQLARWHQLHRQRMELARLSDAALHDLGMSRVDVLQEVERPFWDDPLKK</sequence>
<reference evidence="2" key="1">
    <citation type="submission" date="2024-07" db="EMBL/GenBank/DDBJ databases">
        <title>Identification and characteristics of a novel species of coltsfoot's symbiotic bacteria.</title>
        <authorList>
            <person name="Juszczyk A."/>
            <person name="Jasielczuk I."/>
            <person name="Gurgul A."/>
            <person name="Rogala M."/>
            <person name="Kowalczyk A."/>
            <person name="Szmatola T."/>
            <person name="Kosecka-Strojek M."/>
            <person name="Arent Z."/>
            <person name="Latowski D."/>
        </authorList>
    </citation>
    <scope>NUCLEOTIDE SEQUENCE</scope>
    <source>
        <strain evidence="2">Hg7Tf</strain>
    </source>
</reference>
<organism evidence="2">
    <name type="scientific">Pseudomonas sp. Hg7Tf</name>
    <dbReference type="NCBI Taxonomy" id="3236988"/>
    <lineage>
        <taxon>Bacteria</taxon>
        <taxon>Pseudomonadati</taxon>
        <taxon>Pseudomonadota</taxon>
        <taxon>Gammaproteobacteria</taxon>
        <taxon>Pseudomonadales</taxon>
        <taxon>Pseudomonadaceae</taxon>
        <taxon>Pseudomonas</taxon>
    </lineage>
</organism>
<dbReference type="AlphaFoldDB" id="A0AB39I6V9"/>
<gene>
    <name evidence="2" type="ORF">AB4Y39_03090</name>
</gene>
<evidence type="ECO:0000313" key="2">
    <source>
        <dbReference type="EMBL" id="XDK37693.1"/>
    </source>
</evidence>
<dbReference type="InterPro" id="IPR009506">
    <property type="entry name" value="YjiS-like"/>
</dbReference>
<dbReference type="EMBL" id="CP162607">
    <property type="protein sequence ID" value="XDK37693.1"/>
    <property type="molecule type" value="Genomic_DNA"/>
</dbReference>
<protein>
    <submittedName>
        <fullName evidence="2">DUF1127 domain-containing protein</fullName>
    </submittedName>
</protein>
<dbReference type="RefSeq" id="WP_045187074.1">
    <property type="nucleotide sequence ID" value="NZ_CP162607.1"/>
</dbReference>
<dbReference type="Pfam" id="PF06568">
    <property type="entry name" value="YjiS-like"/>
    <property type="match status" value="1"/>
</dbReference>
<feature type="domain" description="YjiS-like" evidence="1">
    <location>
        <begin position="23"/>
        <end position="57"/>
    </location>
</feature>